<dbReference type="EMBL" id="GBRH01180111">
    <property type="protein sequence ID" value="JAE17785.1"/>
    <property type="molecule type" value="Transcribed_RNA"/>
</dbReference>
<name>A0A0A9FY61_ARUDO</name>
<dbReference type="AlphaFoldDB" id="A0A0A9FY61"/>
<accession>A0A0A9FY61</accession>
<sequence length="61" mass="7379">MSRWAILGILGMVERWGCKLRLVERVGKLVWWEIWNVLEACVFWSWVCRIRSKQLCEISVR</sequence>
<protein>
    <submittedName>
        <fullName evidence="1">Uncharacterized protein</fullName>
    </submittedName>
</protein>
<reference evidence="1" key="2">
    <citation type="journal article" date="2015" name="Data Brief">
        <title>Shoot transcriptome of the giant reed, Arundo donax.</title>
        <authorList>
            <person name="Barrero R.A."/>
            <person name="Guerrero F.D."/>
            <person name="Moolhuijzen P."/>
            <person name="Goolsby J.A."/>
            <person name="Tidwell J."/>
            <person name="Bellgard S.E."/>
            <person name="Bellgard M.I."/>
        </authorList>
    </citation>
    <scope>NUCLEOTIDE SEQUENCE</scope>
    <source>
        <tissue evidence="1">Shoot tissue taken approximately 20 cm above the soil surface</tissue>
    </source>
</reference>
<proteinExistence type="predicted"/>
<organism evidence="1">
    <name type="scientific">Arundo donax</name>
    <name type="common">Giant reed</name>
    <name type="synonym">Donax arundinaceus</name>
    <dbReference type="NCBI Taxonomy" id="35708"/>
    <lineage>
        <taxon>Eukaryota</taxon>
        <taxon>Viridiplantae</taxon>
        <taxon>Streptophyta</taxon>
        <taxon>Embryophyta</taxon>
        <taxon>Tracheophyta</taxon>
        <taxon>Spermatophyta</taxon>
        <taxon>Magnoliopsida</taxon>
        <taxon>Liliopsida</taxon>
        <taxon>Poales</taxon>
        <taxon>Poaceae</taxon>
        <taxon>PACMAD clade</taxon>
        <taxon>Arundinoideae</taxon>
        <taxon>Arundineae</taxon>
        <taxon>Arundo</taxon>
    </lineage>
</organism>
<evidence type="ECO:0000313" key="1">
    <source>
        <dbReference type="EMBL" id="JAE17785.1"/>
    </source>
</evidence>
<reference evidence="1" key="1">
    <citation type="submission" date="2014-09" db="EMBL/GenBank/DDBJ databases">
        <authorList>
            <person name="Magalhaes I.L.F."/>
            <person name="Oliveira U."/>
            <person name="Santos F.R."/>
            <person name="Vidigal T.H.D.A."/>
            <person name="Brescovit A.D."/>
            <person name="Santos A.J."/>
        </authorList>
    </citation>
    <scope>NUCLEOTIDE SEQUENCE</scope>
    <source>
        <tissue evidence="1">Shoot tissue taken approximately 20 cm above the soil surface</tissue>
    </source>
</reference>